<feature type="transmembrane region" description="Helical" evidence="1">
    <location>
        <begin position="52"/>
        <end position="73"/>
    </location>
</feature>
<evidence type="ECO:0000256" key="1">
    <source>
        <dbReference type="SAM" id="Phobius"/>
    </source>
</evidence>
<gene>
    <name evidence="2" type="ORF">J2T60_000844</name>
</gene>
<keyword evidence="1" id="KW-0812">Transmembrane</keyword>
<evidence type="ECO:0000313" key="3">
    <source>
        <dbReference type="Proteomes" id="UP001523550"/>
    </source>
</evidence>
<feature type="transmembrane region" description="Helical" evidence="1">
    <location>
        <begin position="85"/>
        <end position="104"/>
    </location>
</feature>
<keyword evidence="3" id="KW-1185">Reference proteome</keyword>
<keyword evidence="1" id="KW-1133">Transmembrane helix</keyword>
<dbReference type="RefSeq" id="WP_253445859.1">
    <property type="nucleotide sequence ID" value="NZ_JALJYF010000001.1"/>
</dbReference>
<comment type="caution">
    <text evidence="2">The sequence shown here is derived from an EMBL/GenBank/DDBJ whole genome shotgun (WGS) entry which is preliminary data.</text>
</comment>
<dbReference type="EMBL" id="JALJYF010000001">
    <property type="protein sequence ID" value="MCP1726879.1"/>
    <property type="molecule type" value="Genomic_DNA"/>
</dbReference>
<proteinExistence type="predicted"/>
<evidence type="ECO:0000313" key="2">
    <source>
        <dbReference type="EMBL" id="MCP1726879.1"/>
    </source>
</evidence>
<reference evidence="2 3" key="1">
    <citation type="submission" date="2022-03" db="EMBL/GenBank/DDBJ databases">
        <title>Genomic Encyclopedia of Type Strains, Phase III (KMG-III): the genomes of soil and plant-associated and newly described type strains.</title>
        <authorList>
            <person name="Whitman W."/>
        </authorList>
    </citation>
    <scope>NUCLEOTIDE SEQUENCE [LARGE SCALE GENOMIC DNA]</scope>
    <source>
        <strain evidence="2 3">BSker1</strain>
    </source>
</reference>
<organism evidence="2 3">
    <name type="scientific">Natronospira proteinivora</name>
    <dbReference type="NCBI Taxonomy" id="1807133"/>
    <lineage>
        <taxon>Bacteria</taxon>
        <taxon>Pseudomonadati</taxon>
        <taxon>Pseudomonadota</taxon>
        <taxon>Gammaproteobacteria</taxon>
        <taxon>Natronospirales</taxon>
        <taxon>Natronospiraceae</taxon>
        <taxon>Natronospira</taxon>
    </lineage>
</organism>
<protein>
    <submittedName>
        <fullName evidence="2">Uncharacterized protein</fullName>
    </submittedName>
</protein>
<dbReference type="Proteomes" id="UP001523550">
    <property type="component" value="Unassembled WGS sequence"/>
</dbReference>
<accession>A0ABT1G6G4</accession>
<keyword evidence="1" id="KW-0472">Membrane</keyword>
<name>A0ABT1G6G4_9GAMM</name>
<sequence>MANSDVGAKQLAMYADNPVRYCNLRGQLDGAGGAIGKRRDDDLSLNPEPLTVIWTFLLVAGLVALGLAINELFRLTSFRPLAGKESVIIATFLLGLALAILGAWQRIQAMKLKQRDEICARFELDSAEYRLVSAAIMGNRGKRFQANGVSAVPHALFQRRSTRQSYHVGLILNRPYAGKVHDGDLFRLTLHMGIIKREMGVRTVTGSIRYAGKLVKIAYSGSLYNSLKAMRDEYRESVRQWWPQDRLSLRQRQRIAAGAAVRAKEIEWPDEYSM</sequence>